<feature type="transmembrane region" description="Helical" evidence="1">
    <location>
        <begin position="130"/>
        <end position="148"/>
    </location>
</feature>
<dbReference type="AlphaFoldDB" id="A0A0G1DIL4"/>
<feature type="transmembrane region" description="Helical" evidence="1">
    <location>
        <begin position="215"/>
        <end position="235"/>
    </location>
</feature>
<gene>
    <name evidence="2" type="ORF">UV73_C0006G0029</name>
</gene>
<protein>
    <submittedName>
        <fullName evidence="2">Uncharacterized protein</fullName>
    </submittedName>
</protein>
<proteinExistence type="predicted"/>
<feature type="transmembrane region" description="Helical" evidence="1">
    <location>
        <begin position="44"/>
        <end position="60"/>
    </location>
</feature>
<feature type="transmembrane region" description="Helical" evidence="1">
    <location>
        <begin position="7"/>
        <end position="24"/>
    </location>
</feature>
<feature type="transmembrane region" description="Helical" evidence="1">
    <location>
        <begin position="160"/>
        <end position="180"/>
    </location>
</feature>
<accession>A0A0G1DIL4</accession>
<reference evidence="2 3" key="1">
    <citation type="journal article" date="2015" name="Nature">
        <title>rRNA introns, odd ribosomes, and small enigmatic genomes across a large radiation of phyla.</title>
        <authorList>
            <person name="Brown C.T."/>
            <person name="Hug L.A."/>
            <person name="Thomas B.C."/>
            <person name="Sharon I."/>
            <person name="Castelle C.J."/>
            <person name="Singh A."/>
            <person name="Wilkins M.J."/>
            <person name="Williams K.H."/>
            <person name="Banfield J.F."/>
        </authorList>
    </citation>
    <scope>NUCLEOTIDE SEQUENCE [LARGE SCALE GENOMIC DNA]</scope>
</reference>
<keyword evidence="1" id="KW-0472">Membrane</keyword>
<feature type="transmembrane region" description="Helical" evidence="1">
    <location>
        <begin position="72"/>
        <end position="90"/>
    </location>
</feature>
<evidence type="ECO:0000256" key="1">
    <source>
        <dbReference type="SAM" id="Phobius"/>
    </source>
</evidence>
<organism evidence="2 3">
    <name type="scientific">Candidatus Gottesmanbacteria bacterium GW2011_GWA2_43_14</name>
    <dbReference type="NCBI Taxonomy" id="1618443"/>
    <lineage>
        <taxon>Bacteria</taxon>
        <taxon>Candidatus Gottesmaniibacteriota</taxon>
    </lineage>
</organism>
<feature type="transmembrane region" description="Helical" evidence="1">
    <location>
        <begin position="186"/>
        <end position="203"/>
    </location>
</feature>
<evidence type="ECO:0000313" key="2">
    <source>
        <dbReference type="EMBL" id="KKS97675.1"/>
    </source>
</evidence>
<sequence>MNRIHLYLVLLSVNIIILSLNRLTGLTQLHLQPFEFLRLLDFNAMLPIPLMAVLLYYLIKSEITGDHPFRKTALYVFLSILFIAGIYLFAAGSGTHEVTNYLHFRFCTTGQSDSAFCNIIKYNDDAFSHYVYYAGFILMNIALMLIEAKMPRKKPVSGKDLLFISVNSLFIGLGIFANLAFEEIGIDMYIFTFVMLFAIYLLYPFRIKLKKLPIVFYFASSYSLGVISTLIYRSFLSK</sequence>
<keyword evidence="1" id="KW-1133">Transmembrane helix</keyword>
<name>A0A0G1DIL4_9BACT</name>
<evidence type="ECO:0000313" key="3">
    <source>
        <dbReference type="Proteomes" id="UP000034894"/>
    </source>
</evidence>
<comment type="caution">
    <text evidence="2">The sequence shown here is derived from an EMBL/GenBank/DDBJ whole genome shotgun (WGS) entry which is preliminary data.</text>
</comment>
<keyword evidence="1" id="KW-0812">Transmembrane</keyword>
<dbReference type="Proteomes" id="UP000034894">
    <property type="component" value="Unassembled WGS sequence"/>
</dbReference>
<dbReference type="EMBL" id="LCFP01000006">
    <property type="protein sequence ID" value="KKS97675.1"/>
    <property type="molecule type" value="Genomic_DNA"/>
</dbReference>